<dbReference type="EMBL" id="NPIM01000110">
    <property type="protein sequence ID" value="RVE14438.1"/>
    <property type="molecule type" value="Genomic_DNA"/>
</dbReference>
<dbReference type="RefSeq" id="WP_059686805.1">
    <property type="nucleotide sequence ID" value="NZ_BGYB01000032.1"/>
</dbReference>
<reference evidence="1 2" key="1">
    <citation type="submission" date="2017-08" db="EMBL/GenBank/DDBJ databases">
        <title>Sequencing of Escherichia coli CCPM 6219.</title>
        <authorList>
            <person name="Liu S.-L."/>
            <person name="Zhou Y.-J."/>
            <person name="Zhao M.-F."/>
        </authorList>
    </citation>
    <scope>NUCLEOTIDE SEQUENCE [LARGE SCALE GENOMIC DNA]</scope>
    <source>
        <strain evidence="1 2">CCPM 6219</strain>
    </source>
</reference>
<evidence type="ECO:0008006" key="3">
    <source>
        <dbReference type="Google" id="ProtNLM"/>
    </source>
</evidence>
<protein>
    <recommendedName>
        <fullName evidence="3">YfbU family protein</fullName>
    </recommendedName>
</protein>
<dbReference type="SUPFAM" id="SSF116960">
    <property type="entry name" value="YfbU-like"/>
    <property type="match status" value="1"/>
</dbReference>
<organism evidence="1 2">
    <name type="scientific">Escherichia coli</name>
    <dbReference type="NCBI Taxonomy" id="562"/>
    <lineage>
        <taxon>Bacteria</taxon>
        <taxon>Pseudomonadati</taxon>
        <taxon>Pseudomonadota</taxon>
        <taxon>Gammaproteobacteria</taxon>
        <taxon>Enterobacterales</taxon>
        <taxon>Enterobacteriaceae</taxon>
        <taxon>Escherichia</taxon>
    </lineage>
</organism>
<dbReference type="InterPro" id="IPR023146">
    <property type="entry name" value="YfbU_alpha-helical_sf"/>
</dbReference>
<dbReference type="InterPro" id="IPR005587">
    <property type="entry name" value="UPF0304_YfbU"/>
</dbReference>
<comment type="caution">
    <text evidence="1">The sequence shown here is derived from an EMBL/GenBank/DDBJ whole genome shotgun (WGS) entry which is preliminary data.</text>
</comment>
<dbReference type="Gene3D" id="1.10.3190.10">
    <property type="entry name" value="yfbu gene product, domain 2"/>
    <property type="match status" value="1"/>
</dbReference>
<accession>A0A8B3M5G9</accession>
<sequence>MSYSQAEKLQILMMCDIYEKLGIENSYNPEIIRTAIDTGNYWAIEWAYQDLSTGAPTPPEVTFVCDVLDMFGLLQYTYENLTDIQKEKLLKDVSNFNYKHDVIFSGFDWNNESEYASITRMFKLLDRFSTQNIVKNSHSPRIAIYQRMLNEFLPIRKDFIHDVGIPYDGFCAILNARVHPSNR</sequence>
<dbReference type="Pfam" id="PF03887">
    <property type="entry name" value="YfbU"/>
    <property type="match status" value="1"/>
</dbReference>
<evidence type="ECO:0000313" key="2">
    <source>
        <dbReference type="Proteomes" id="UP000288459"/>
    </source>
</evidence>
<gene>
    <name evidence="1" type="ORF">CIG67_08290</name>
</gene>
<name>A0A8B3M5G9_ECOLX</name>
<dbReference type="AlphaFoldDB" id="A0A8B3M5G9"/>
<dbReference type="Proteomes" id="UP000288459">
    <property type="component" value="Unassembled WGS sequence"/>
</dbReference>
<proteinExistence type="predicted"/>
<evidence type="ECO:0000313" key="1">
    <source>
        <dbReference type="EMBL" id="RVE14438.1"/>
    </source>
</evidence>